<evidence type="ECO:0000313" key="4">
    <source>
        <dbReference type="EMBL" id="KAE9985225.1"/>
    </source>
</evidence>
<dbReference type="SUPFAM" id="SSF55031">
    <property type="entry name" value="Bacterial exopeptidase dimerisation domain"/>
    <property type="match status" value="1"/>
</dbReference>
<dbReference type="EMBL" id="WNWS01000042">
    <property type="protein sequence ID" value="KAE9985225.1"/>
    <property type="molecule type" value="Genomic_DNA"/>
</dbReference>
<keyword evidence="2" id="KW-0378">Hydrolase</keyword>
<evidence type="ECO:0000256" key="1">
    <source>
        <dbReference type="ARBA" id="ARBA00006247"/>
    </source>
</evidence>
<dbReference type="NCBIfam" id="TIGR01879">
    <property type="entry name" value="hydantase"/>
    <property type="match status" value="1"/>
</dbReference>
<dbReference type="Pfam" id="PF01546">
    <property type="entry name" value="Peptidase_M20"/>
    <property type="match status" value="1"/>
</dbReference>
<dbReference type="InterPro" id="IPR011650">
    <property type="entry name" value="Peptidase_M20_dimer"/>
</dbReference>
<evidence type="ECO:0000259" key="3">
    <source>
        <dbReference type="Pfam" id="PF07687"/>
    </source>
</evidence>
<dbReference type="SUPFAM" id="SSF53187">
    <property type="entry name" value="Zn-dependent exopeptidases"/>
    <property type="match status" value="1"/>
</dbReference>
<dbReference type="Gene3D" id="3.30.70.360">
    <property type="match status" value="1"/>
</dbReference>
<sequence>MADIPKPLEIDAAALKQTWLKACEHGQLPAAQANGLTTGMNRLALNADDKLARDWFVEETRALGCEIKIDKMGNIFATLPGLNPHLAPIGIGSHLDTQPTGGRYDGILGICLGISILRSIVTSGKKPYAPLSIINWTNEEGARFKSCMVGSGVWSGAIPLETAWELRDDEGVSLVGELEKTGYLGSIECSHEGNPLLAHFECHIEQGPKLDRAEEACAVVEGVESIMWYYITLYGKEGHAGSTPMKGRQDALLGAAKIIDAANRVVTDESLESGNLGARATVAWIQSEPQSLNTIAGKVKIGLDLRASTDGDMDIVVREMKKQFSHIAEKQGLKMDLDHAWTSAGRDFDPKMRACLSAAAEGEGCQMKLVAKGKMQTGGLGSSEDEFETKDNGIVVEEKMRFVYTHFRHGYESRATAKRASTVSNHLHYNAAIYLLTLGNRLDARSAWSSPESMKALSDAGYTKKISRYDVANIVSFLKAAPNCQFVGAGAFQEGEYVDCGDSVFSYVFTFANRENLRALLEHGFIFLMDDTHKSNVAGWYLFTLLVRDGNGK</sequence>
<dbReference type="InterPro" id="IPR010158">
    <property type="entry name" value="Amidase_Cbmase"/>
</dbReference>
<evidence type="ECO:0000256" key="2">
    <source>
        <dbReference type="ARBA" id="ARBA00022801"/>
    </source>
</evidence>
<proteinExistence type="inferred from homology"/>
<dbReference type="InterPro" id="IPR036264">
    <property type="entry name" value="Bact_exopeptidase_dim_dom"/>
</dbReference>
<comment type="caution">
    <text evidence="4">The sequence shown here is derived from an EMBL/GenBank/DDBJ whole genome shotgun (WGS) entry which is preliminary data.</text>
</comment>
<dbReference type="Proteomes" id="UP000447873">
    <property type="component" value="Unassembled WGS sequence"/>
</dbReference>
<gene>
    <name evidence="4" type="ORF">EG328_007765</name>
</gene>
<name>A0A8H3Z465_VENIN</name>
<dbReference type="InterPro" id="IPR002933">
    <property type="entry name" value="Peptidase_M20"/>
</dbReference>
<reference evidence="4 5" key="1">
    <citation type="submission" date="2018-12" db="EMBL/GenBank/DDBJ databases">
        <title>Venturia inaequalis Genome Resource.</title>
        <authorList>
            <person name="Lichtner F.J."/>
        </authorList>
    </citation>
    <scope>NUCLEOTIDE SEQUENCE [LARGE SCALE GENOMIC DNA]</scope>
    <source>
        <strain evidence="4 5">120213</strain>
    </source>
</reference>
<evidence type="ECO:0000313" key="5">
    <source>
        <dbReference type="Proteomes" id="UP000447873"/>
    </source>
</evidence>
<accession>A0A8H3Z465</accession>
<feature type="domain" description="Peptidase M20 dimerisation" evidence="3">
    <location>
        <begin position="225"/>
        <end position="329"/>
    </location>
</feature>
<dbReference type="Pfam" id="PF07687">
    <property type="entry name" value="M20_dimer"/>
    <property type="match status" value="1"/>
</dbReference>
<comment type="similarity">
    <text evidence="1">Belongs to the peptidase M20A family.</text>
</comment>
<dbReference type="Gene3D" id="3.40.630.10">
    <property type="entry name" value="Zn peptidases"/>
    <property type="match status" value="1"/>
</dbReference>
<dbReference type="GO" id="GO:0016813">
    <property type="term" value="F:hydrolase activity, acting on carbon-nitrogen (but not peptide) bonds, in linear amidines"/>
    <property type="evidence" value="ECO:0007669"/>
    <property type="project" value="InterPro"/>
</dbReference>
<dbReference type="PANTHER" id="PTHR32494">
    <property type="entry name" value="ALLANTOATE DEIMINASE-RELATED"/>
    <property type="match status" value="1"/>
</dbReference>
<dbReference type="PANTHER" id="PTHR32494:SF5">
    <property type="entry name" value="ALLANTOATE AMIDOHYDROLASE"/>
    <property type="match status" value="1"/>
</dbReference>
<dbReference type="CDD" id="cd03884">
    <property type="entry name" value="M20_bAS"/>
    <property type="match status" value="1"/>
</dbReference>
<organism evidence="4 5">
    <name type="scientific">Venturia inaequalis</name>
    <name type="common">Apple scab fungus</name>
    <dbReference type="NCBI Taxonomy" id="5025"/>
    <lineage>
        <taxon>Eukaryota</taxon>
        <taxon>Fungi</taxon>
        <taxon>Dikarya</taxon>
        <taxon>Ascomycota</taxon>
        <taxon>Pezizomycotina</taxon>
        <taxon>Dothideomycetes</taxon>
        <taxon>Pleosporomycetidae</taxon>
        <taxon>Venturiales</taxon>
        <taxon>Venturiaceae</taxon>
        <taxon>Venturia</taxon>
    </lineage>
</organism>
<dbReference type="AlphaFoldDB" id="A0A8H3Z465"/>
<protein>
    <recommendedName>
        <fullName evidence="3">Peptidase M20 dimerisation domain-containing protein</fullName>
    </recommendedName>
</protein>